<proteinExistence type="inferred from homology"/>
<comment type="caution">
    <text evidence="9">The sequence shown here is derived from an EMBL/GenBank/DDBJ whole genome shotgun (WGS) entry which is preliminary data.</text>
</comment>
<dbReference type="GO" id="GO:0046168">
    <property type="term" value="P:glycerol-3-phosphate catabolic process"/>
    <property type="evidence" value="ECO:0007669"/>
    <property type="project" value="TreeGrafter"/>
</dbReference>
<dbReference type="SUPFAM" id="SSF51905">
    <property type="entry name" value="FAD/NAD(P)-binding domain"/>
    <property type="match status" value="1"/>
</dbReference>
<dbReference type="InterPro" id="IPR038299">
    <property type="entry name" value="DAO_C_sf"/>
</dbReference>
<dbReference type="Proteomes" id="UP000317716">
    <property type="component" value="Unassembled WGS sequence"/>
</dbReference>
<evidence type="ECO:0000313" key="10">
    <source>
        <dbReference type="Proteomes" id="UP000317716"/>
    </source>
</evidence>
<dbReference type="InterPro" id="IPR031656">
    <property type="entry name" value="DAO_C"/>
</dbReference>
<keyword evidence="3" id="KW-0285">Flavoprotein</keyword>
<dbReference type="Pfam" id="PF01266">
    <property type="entry name" value="DAO"/>
    <property type="match status" value="1"/>
</dbReference>
<keyword evidence="4" id="KW-0274">FAD</keyword>
<dbReference type="InterPro" id="IPR036188">
    <property type="entry name" value="FAD/NAD-bd_sf"/>
</dbReference>
<accession>A0A538TB10</accession>
<dbReference type="Pfam" id="PF16901">
    <property type="entry name" value="DAO_C"/>
    <property type="match status" value="1"/>
</dbReference>
<dbReference type="Gene3D" id="3.50.50.60">
    <property type="entry name" value="FAD/NAD(P)-binding domain"/>
    <property type="match status" value="1"/>
</dbReference>
<dbReference type="Gene3D" id="3.30.9.10">
    <property type="entry name" value="D-Amino Acid Oxidase, subunit A, domain 2"/>
    <property type="match status" value="1"/>
</dbReference>
<dbReference type="Gene3D" id="1.10.8.870">
    <property type="entry name" value="Alpha-glycerophosphate oxidase, cap domain"/>
    <property type="match status" value="1"/>
</dbReference>
<evidence type="ECO:0000259" key="7">
    <source>
        <dbReference type="Pfam" id="PF01266"/>
    </source>
</evidence>
<evidence type="ECO:0000313" key="9">
    <source>
        <dbReference type="EMBL" id="TMQ60724.1"/>
    </source>
</evidence>
<evidence type="ECO:0000256" key="2">
    <source>
        <dbReference type="ARBA" id="ARBA00007330"/>
    </source>
</evidence>
<dbReference type="EMBL" id="VBOS01000015">
    <property type="protein sequence ID" value="TMQ60724.1"/>
    <property type="molecule type" value="Genomic_DNA"/>
</dbReference>
<gene>
    <name evidence="9" type="ORF">E6K72_00455</name>
</gene>
<feature type="domain" description="FAD dependent oxidoreductase" evidence="7">
    <location>
        <begin position="5"/>
        <end position="364"/>
    </location>
</feature>
<feature type="compositionally biased region" description="Low complexity" evidence="6">
    <location>
        <begin position="549"/>
        <end position="559"/>
    </location>
</feature>
<protein>
    <submittedName>
        <fullName evidence="9">FAD-dependent oxidoreductase</fullName>
    </submittedName>
</protein>
<feature type="region of interest" description="Disordered" evidence="6">
    <location>
        <begin position="508"/>
        <end position="559"/>
    </location>
</feature>
<dbReference type="PRINTS" id="PR01001">
    <property type="entry name" value="FADG3PDH"/>
</dbReference>
<dbReference type="InterPro" id="IPR000447">
    <property type="entry name" value="G3P_DH_FAD-dep"/>
</dbReference>
<dbReference type="PANTHER" id="PTHR11985:SF15">
    <property type="entry name" value="GLYCEROL-3-PHOSPHATE DEHYDROGENASE, MITOCHONDRIAL"/>
    <property type="match status" value="1"/>
</dbReference>
<sequence>MKPLDLVVVGGGIVGLAVARLAARNRLSVAVLERGDLACGTSSQSSHMLHGGLRYLEYGQFALVRESLAERAAVARMAPALARPCRFLVPLYRGGRVAPWKLRAGLGLYDWLAGPRSLARHGFVGAREARALEPALAPEGLRGAGLYSDVVMNDAALAVAVARDAAAHGAQIHTRIEVVGAKPLDDGAIEIAARDLGSGTVLEFPARVVVNATGPWCDETRRRLLAGLRPGDPDVAPLLRPSRGSHLVYPALTQRHALLLTARSDGRVIFVVPFGGHSLVGTTEIETPSPPPAEAFRPSLEELRYLRRELAKALPPVAEYRPIAAFAGVRPLLRAEEAVGRASREHRVIEEHGLVTIAGGKYTTFRTMAQDVLAHVARRKLRREPIRDSDDPLPAPIAAGAAVELVARHAVEHEFARALEDVMRRRTLQWLEPDRGRIVARFMAANMGKELGWSAARTSEEIERCWTRRATCAGAATPSCRSTSRAPAGSSTTAMRSGRACWAPCARPGAPPTAGSPRSGSPTSARPRCCGSARAASPLRARSCGRTGAPASAAPRSSA</sequence>
<evidence type="ECO:0000256" key="6">
    <source>
        <dbReference type="SAM" id="MobiDB-lite"/>
    </source>
</evidence>
<comment type="similarity">
    <text evidence="2">Belongs to the FAD-dependent glycerol-3-phosphate dehydrogenase family.</text>
</comment>
<evidence type="ECO:0000256" key="1">
    <source>
        <dbReference type="ARBA" id="ARBA00001974"/>
    </source>
</evidence>
<dbReference type="GO" id="GO:0004368">
    <property type="term" value="F:glycerol-3-phosphate dehydrogenase (quinone) activity"/>
    <property type="evidence" value="ECO:0007669"/>
    <property type="project" value="InterPro"/>
</dbReference>
<dbReference type="AlphaFoldDB" id="A0A538TB10"/>
<name>A0A538TB10_UNCEI</name>
<comment type="cofactor">
    <cofactor evidence="1">
        <name>FAD</name>
        <dbReference type="ChEBI" id="CHEBI:57692"/>
    </cofactor>
</comment>
<dbReference type="InterPro" id="IPR006076">
    <property type="entry name" value="FAD-dep_OxRdtase"/>
</dbReference>
<reference evidence="9 10" key="1">
    <citation type="journal article" date="2019" name="Nat. Microbiol.">
        <title>Mediterranean grassland soil C-N compound turnover is dependent on rainfall and depth, and is mediated by genomically divergent microorganisms.</title>
        <authorList>
            <person name="Diamond S."/>
            <person name="Andeer P.F."/>
            <person name="Li Z."/>
            <person name="Crits-Christoph A."/>
            <person name="Burstein D."/>
            <person name="Anantharaman K."/>
            <person name="Lane K.R."/>
            <person name="Thomas B.C."/>
            <person name="Pan C."/>
            <person name="Northen T.R."/>
            <person name="Banfield J.F."/>
        </authorList>
    </citation>
    <scope>NUCLEOTIDE SEQUENCE [LARGE SCALE GENOMIC DNA]</scope>
    <source>
        <strain evidence="9">WS_2</strain>
    </source>
</reference>
<keyword evidence="5" id="KW-0560">Oxidoreductase</keyword>
<evidence type="ECO:0000256" key="3">
    <source>
        <dbReference type="ARBA" id="ARBA00022630"/>
    </source>
</evidence>
<organism evidence="9 10">
    <name type="scientific">Eiseniibacteriota bacterium</name>
    <dbReference type="NCBI Taxonomy" id="2212470"/>
    <lineage>
        <taxon>Bacteria</taxon>
        <taxon>Candidatus Eiseniibacteriota</taxon>
    </lineage>
</organism>
<feature type="compositionally biased region" description="Low complexity" evidence="6">
    <location>
        <begin position="532"/>
        <end position="542"/>
    </location>
</feature>
<evidence type="ECO:0000256" key="4">
    <source>
        <dbReference type="ARBA" id="ARBA00022827"/>
    </source>
</evidence>
<evidence type="ECO:0000256" key="5">
    <source>
        <dbReference type="ARBA" id="ARBA00023002"/>
    </source>
</evidence>
<evidence type="ECO:0000259" key="8">
    <source>
        <dbReference type="Pfam" id="PF16901"/>
    </source>
</evidence>
<feature type="domain" description="Alpha-glycerophosphate oxidase C-terminal" evidence="8">
    <location>
        <begin position="406"/>
        <end position="457"/>
    </location>
</feature>
<dbReference type="PANTHER" id="PTHR11985">
    <property type="entry name" value="GLYCEROL-3-PHOSPHATE DEHYDROGENASE"/>
    <property type="match status" value="1"/>
</dbReference>